<dbReference type="GO" id="GO:0061665">
    <property type="term" value="F:SUMO ligase activity"/>
    <property type="evidence" value="ECO:0007669"/>
    <property type="project" value="TreeGrafter"/>
</dbReference>
<dbReference type="STRING" id="101091.A0A1C7N2T0"/>
<comment type="caution">
    <text evidence="12">The sequence shown here is derived from an EMBL/GenBank/DDBJ whole genome shotgun (WGS) entry which is preliminary data.</text>
</comment>
<feature type="compositionally biased region" description="Acidic residues" evidence="9">
    <location>
        <begin position="376"/>
        <end position="390"/>
    </location>
</feature>
<comment type="similarity">
    <text evidence="2">Belongs to the PIAS family.</text>
</comment>
<dbReference type="Proteomes" id="UP000093000">
    <property type="component" value="Unassembled WGS sequence"/>
</dbReference>
<accession>A0A1C7N2T0</accession>
<dbReference type="PANTHER" id="PTHR10782">
    <property type="entry name" value="ZINC FINGER MIZ DOMAIN-CONTAINING PROTEIN"/>
    <property type="match status" value="1"/>
</dbReference>
<dbReference type="PROSITE" id="PS51044">
    <property type="entry name" value="ZF_SP_RING"/>
    <property type="match status" value="1"/>
</dbReference>
<evidence type="ECO:0000313" key="13">
    <source>
        <dbReference type="Proteomes" id="UP000093000"/>
    </source>
</evidence>
<evidence type="ECO:0000256" key="4">
    <source>
        <dbReference type="ARBA" id="ARBA00022723"/>
    </source>
</evidence>
<evidence type="ECO:0000313" key="12">
    <source>
        <dbReference type="EMBL" id="OBZ83331.1"/>
    </source>
</evidence>
<organism evidence="12 13">
    <name type="scientific">Choanephora cucurbitarum</name>
    <dbReference type="NCBI Taxonomy" id="101091"/>
    <lineage>
        <taxon>Eukaryota</taxon>
        <taxon>Fungi</taxon>
        <taxon>Fungi incertae sedis</taxon>
        <taxon>Mucoromycota</taxon>
        <taxon>Mucoromycotina</taxon>
        <taxon>Mucoromycetes</taxon>
        <taxon>Mucorales</taxon>
        <taxon>Mucorineae</taxon>
        <taxon>Choanephoraceae</taxon>
        <taxon>Choanephoroideae</taxon>
        <taxon>Choanephora</taxon>
    </lineage>
</organism>
<keyword evidence="7" id="KW-0862">Zinc</keyword>
<dbReference type="AlphaFoldDB" id="A0A1C7N2T0"/>
<keyword evidence="13" id="KW-1185">Reference proteome</keyword>
<evidence type="ECO:0000256" key="6">
    <source>
        <dbReference type="ARBA" id="ARBA00022786"/>
    </source>
</evidence>
<evidence type="ECO:0000259" key="11">
    <source>
        <dbReference type="PROSITE" id="PS51466"/>
    </source>
</evidence>
<dbReference type="Gene3D" id="3.30.40.10">
    <property type="entry name" value="Zinc/RING finger domain, C3HC4 (zinc finger)"/>
    <property type="match status" value="1"/>
</dbReference>
<dbReference type="OrthoDB" id="28127at2759"/>
<comment type="pathway">
    <text evidence="1">Protein modification; protein sumoylation.</text>
</comment>
<feature type="region of interest" description="Disordered" evidence="9">
    <location>
        <begin position="373"/>
        <end position="412"/>
    </location>
</feature>
<dbReference type="InterPro" id="IPR038654">
    <property type="entry name" value="PINIT_sf"/>
</dbReference>
<protein>
    <submittedName>
        <fullName evidence="12">E3 SUMO-protein ligase pli1</fullName>
    </submittedName>
</protein>
<evidence type="ECO:0000259" key="10">
    <source>
        <dbReference type="PROSITE" id="PS51044"/>
    </source>
</evidence>
<evidence type="ECO:0000256" key="8">
    <source>
        <dbReference type="PROSITE-ProRule" id="PRU00452"/>
    </source>
</evidence>
<evidence type="ECO:0000256" key="3">
    <source>
        <dbReference type="ARBA" id="ARBA00022679"/>
    </source>
</evidence>
<name>A0A1C7N2T0_9FUNG</name>
<gene>
    <name evidence="12" type="primary">pli1</name>
    <name evidence="12" type="ORF">A0J61_08619</name>
</gene>
<dbReference type="Pfam" id="PF14324">
    <property type="entry name" value="PINIT"/>
    <property type="match status" value="1"/>
</dbReference>
<keyword evidence="12" id="KW-0436">Ligase</keyword>
<dbReference type="PROSITE" id="PS51466">
    <property type="entry name" value="PINIT"/>
    <property type="match status" value="1"/>
</dbReference>
<dbReference type="GO" id="GO:0016874">
    <property type="term" value="F:ligase activity"/>
    <property type="evidence" value="ECO:0007669"/>
    <property type="project" value="UniProtKB-KW"/>
</dbReference>
<keyword evidence="5 8" id="KW-0863">Zinc-finger</keyword>
<dbReference type="InParanoid" id="A0A1C7N2T0"/>
<dbReference type="InterPro" id="IPR023321">
    <property type="entry name" value="PINIT"/>
</dbReference>
<reference evidence="12 13" key="1">
    <citation type="submission" date="2016-03" db="EMBL/GenBank/DDBJ databases">
        <title>Choanephora cucurbitarum.</title>
        <authorList>
            <person name="Min B."/>
            <person name="Park H."/>
            <person name="Park J.-H."/>
            <person name="Shin H.-D."/>
            <person name="Choi I.-G."/>
        </authorList>
    </citation>
    <scope>NUCLEOTIDE SEQUENCE [LARGE SCALE GENOMIC DNA]</scope>
    <source>
        <strain evidence="12 13">KUS-F28377</strain>
    </source>
</reference>
<keyword evidence="3" id="KW-0808">Transferase</keyword>
<dbReference type="FunCoup" id="A0A1C7N2T0">
    <property type="interactions" value="312"/>
</dbReference>
<feature type="domain" description="PINIT" evidence="11">
    <location>
        <begin position="95"/>
        <end position="248"/>
    </location>
</feature>
<dbReference type="GO" id="GO:0000785">
    <property type="term" value="C:chromatin"/>
    <property type="evidence" value="ECO:0007669"/>
    <property type="project" value="TreeGrafter"/>
</dbReference>
<feature type="domain" description="SP-RING-type" evidence="10">
    <location>
        <begin position="277"/>
        <end position="358"/>
    </location>
</feature>
<sequence length="514" mass="58531">MSNYTSQFIESDLKRATCKELADCIKALNSHGSIHGRMAVSGRKGDLVSRLLSFVTSLVISHHHQALEIVVRVFNQTVPDKFHWQFIDEQLYTNRTASRNKPKKQLNVLDRMDFKPNPFLQPITRLTQIKICPVADGERQARLFQFTLTDSQRIMLATPNAVDDRPPYQIRFYCAKYSSEATNLLVEFPTICELKVNGTVISGSNKPGTVNPPDMTIMTRKTALNNVELVYVKSDVPFMASVFIVKRTPVATLIATLKREHILPKEETLAQLQKDQEDNELIMESETLSMKDPLAFTRMVTPIRSRDCRHLQCYDAHTYLTMNEQTPTWSCPVCNRLIHWDDLIVDEYFTEILKNTPKHVDSVRVEPNGQITIVAENDDSSSDEEQEDEDEPKKTEKPTPPPTITLDESDDEQVQVPSIAGDQVVVQPLEEQQQETIPAKRPIPILNEQDTNKKQKTHVIDLTLESDDENGNFVDSDEEENVPVKFISPTLDSNQDEQLILPHVGTLLNVYKYS</sequence>
<dbReference type="InterPro" id="IPR004181">
    <property type="entry name" value="Znf_MIZ"/>
</dbReference>
<dbReference type="CDD" id="cd16650">
    <property type="entry name" value="SP-RING_PIAS-like"/>
    <property type="match status" value="1"/>
</dbReference>
<dbReference type="EMBL" id="LUGH01000681">
    <property type="protein sequence ID" value="OBZ83331.1"/>
    <property type="molecule type" value="Genomic_DNA"/>
</dbReference>
<evidence type="ECO:0000256" key="9">
    <source>
        <dbReference type="SAM" id="MobiDB-lite"/>
    </source>
</evidence>
<dbReference type="GO" id="GO:0008270">
    <property type="term" value="F:zinc ion binding"/>
    <property type="evidence" value="ECO:0007669"/>
    <property type="project" value="UniProtKB-KW"/>
</dbReference>
<evidence type="ECO:0000256" key="2">
    <source>
        <dbReference type="ARBA" id="ARBA00005383"/>
    </source>
</evidence>
<dbReference type="PANTHER" id="PTHR10782:SF4">
    <property type="entry name" value="TONALLI, ISOFORM E"/>
    <property type="match status" value="1"/>
</dbReference>
<dbReference type="GO" id="GO:0016925">
    <property type="term" value="P:protein sumoylation"/>
    <property type="evidence" value="ECO:0007669"/>
    <property type="project" value="UniProtKB-UniPathway"/>
</dbReference>
<evidence type="ECO:0000256" key="7">
    <source>
        <dbReference type="ARBA" id="ARBA00022833"/>
    </source>
</evidence>
<keyword evidence="4" id="KW-0479">Metal-binding</keyword>
<evidence type="ECO:0000256" key="1">
    <source>
        <dbReference type="ARBA" id="ARBA00004718"/>
    </source>
</evidence>
<dbReference type="Pfam" id="PF02891">
    <property type="entry name" value="zf-MIZ"/>
    <property type="match status" value="1"/>
</dbReference>
<proteinExistence type="inferred from homology"/>
<dbReference type="InterPro" id="IPR013083">
    <property type="entry name" value="Znf_RING/FYVE/PHD"/>
</dbReference>
<dbReference type="Gene3D" id="2.60.120.780">
    <property type="entry name" value="PINIT domain"/>
    <property type="match status" value="1"/>
</dbReference>
<keyword evidence="6" id="KW-0833">Ubl conjugation pathway</keyword>
<dbReference type="UniPathway" id="UPA00886"/>
<evidence type="ECO:0000256" key="5">
    <source>
        <dbReference type="ARBA" id="ARBA00022771"/>
    </source>
</evidence>